<name>A0ABU1V8T9_9BURK</name>
<dbReference type="InterPro" id="IPR036388">
    <property type="entry name" value="WH-like_DNA-bd_sf"/>
</dbReference>
<dbReference type="InterPro" id="IPR036390">
    <property type="entry name" value="WH_DNA-bd_sf"/>
</dbReference>
<dbReference type="PANTHER" id="PTHR33164:SF44">
    <property type="entry name" value="TRANSCRIPTIONAL REGULATORY PROTEIN"/>
    <property type="match status" value="1"/>
</dbReference>
<dbReference type="InterPro" id="IPR039422">
    <property type="entry name" value="MarR/SlyA-like"/>
</dbReference>
<dbReference type="Proteomes" id="UP001265550">
    <property type="component" value="Unassembled WGS sequence"/>
</dbReference>
<evidence type="ECO:0000259" key="2">
    <source>
        <dbReference type="PROSITE" id="PS50995"/>
    </source>
</evidence>
<proteinExistence type="predicted"/>
<sequence length="189" mass="20786">MSTTPSASRKKTLPTPAAAPRTRKPRSGKSAPDLDAERSAMRTLELVFFVHLQMADIADQVLVGHGLGRPHHRVLHFAGRVPGITVGSLMSLLRISNQALSRTTNQLTSMGLLEQRYSVEDRRVRQNHLTAAGQALLDSLTLRQIELIGAAQARLNQAELEAMWNGLSVMVRPEDMAWVTTHPIDTTIP</sequence>
<dbReference type="SMART" id="SM00347">
    <property type="entry name" value="HTH_MARR"/>
    <property type="match status" value="1"/>
</dbReference>
<keyword evidence="4" id="KW-1185">Reference proteome</keyword>
<dbReference type="Pfam" id="PF12802">
    <property type="entry name" value="MarR_2"/>
    <property type="match status" value="1"/>
</dbReference>
<evidence type="ECO:0000313" key="3">
    <source>
        <dbReference type="EMBL" id="MDR7093874.1"/>
    </source>
</evidence>
<keyword evidence="3" id="KW-0238">DNA-binding</keyword>
<reference evidence="3 4" key="1">
    <citation type="submission" date="2023-07" db="EMBL/GenBank/DDBJ databases">
        <title>Sorghum-associated microbial communities from plants grown in Nebraska, USA.</title>
        <authorList>
            <person name="Schachtman D."/>
        </authorList>
    </citation>
    <scope>NUCLEOTIDE SEQUENCE [LARGE SCALE GENOMIC DNA]</scope>
    <source>
        <strain evidence="3 4">BE240</strain>
    </source>
</reference>
<comment type="caution">
    <text evidence="3">The sequence shown here is derived from an EMBL/GenBank/DDBJ whole genome shotgun (WGS) entry which is preliminary data.</text>
</comment>
<gene>
    <name evidence="3" type="ORF">J2X09_001606</name>
</gene>
<organism evidence="3 4">
    <name type="scientific">Hydrogenophaga laconesensis</name>
    <dbReference type="NCBI Taxonomy" id="1805971"/>
    <lineage>
        <taxon>Bacteria</taxon>
        <taxon>Pseudomonadati</taxon>
        <taxon>Pseudomonadota</taxon>
        <taxon>Betaproteobacteria</taxon>
        <taxon>Burkholderiales</taxon>
        <taxon>Comamonadaceae</taxon>
        <taxon>Hydrogenophaga</taxon>
    </lineage>
</organism>
<dbReference type="PROSITE" id="PS50995">
    <property type="entry name" value="HTH_MARR_2"/>
    <property type="match status" value="1"/>
</dbReference>
<dbReference type="PANTHER" id="PTHR33164">
    <property type="entry name" value="TRANSCRIPTIONAL REGULATOR, MARR FAMILY"/>
    <property type="match status" value="1"/>
</dbReference>
<feature type="domain" description="HTH marR-type" evidence="2">
    <location>
        <begin position="37"/>
        <end position="172"/>
    </location>
</feature>
<dbReference type="EMBL" id="JAVDWE010000003">
    <property type="protein sequence ID" value="MDR7093874.1"/>
    <property type="molecule type" value="Genomic_DNA"/>
</dbReference>
<protein>
    <submittedName>
        <fullName evidence="3">DNA-binding MarR family transcriptional regulator</fullName>
    </submittedName>
</protein>
<accession>A0ABU1V8T9</accession>
<feature type="region of interest" description="Disordered" evidence="1">
    <location>
        <begin position="1"/>
        <end position="36"/>
    </location>
</feature>
<dbReference type="SUPFAM" id="SSF46785">
    <property type="entry name" value="Winged helix' DNA-binding domain"/>
    <property type="match status" value="1"/>
</dbReference>
<evidence type="ECO:0000256" key="1">
    <source>
        <dbReference type="SAM" id="MobiDB-lite"/>
    </source>
</evidence>
<dbReference type="InterPro" id="IPR000835">
    <property type="entry name" value="HTH_MarR-typ"/>
</dbReference>
<dbReference type="GO" id="GO:0003677">
    <property type="term" value="F:DNA binding"/>
    <property type="evidence" value="ECO:0007669"/>
    <property type="project" value="UniProtKB-KW"/>
</dbReference>
<dbReference type="RefSeq" id="WP_204732263.1">
    <property type="nucleotide sequence ID" value="NZ_JAVDWE010000003.1"/>
</dbReference>
<dbReference type="Gene3D" id="1.10.10.10">
    <property type="entry name" value="Winged helix-like DNA-binding domain superfamily/Winged helix DNA-binding domain"/>
    <property type="match status" value="1"/>
</dbReference>
<evidence type="ECO:0000313" key="4">
    <source>
        <dbReference type="Proteomes" id="UP001265550"/>
    </source>
</evidence>